<dbReference type="Proteomes" id="UP000000683">
    <property type="component" value="Chromosome"/>
</dbReference>
<dbReference type="KEGG" id="alt:ambt_18905"/>
<dbReference type="Gene3D" id="2.120.10.80">
    <property type="entry name" value="Kelch-type beta propeller"/>
    <property type="match status" value="1"/>
</dbReference>
<protein>
    <submittedName>
        <fullName evidence="6">Alpha-tubulin suppressor and related RCC1 domain-containing protein</fullName>
    </submittedName>
</protein>
<dbReference type="PANTHER" id="PTHR37467">
    <property type="entry name" value="EXPORTED CALCIUM-BINDING GLYCOPROTEIN-RELATED"/>
    <property type="match status" value="1"/>
</dbReference>
<evidence type="ECO:0000256" key="1">
    <source>
        <dbReference type="ARBA" id="ARBA00004613"/>
    </source>
</evidence>
<dbReference type="HOGENOM" id="CLU_265973_0_0_6"/>
<evidence type="ECO:0000313" key="6">
    <source>
        <dbReference type="EMBL" id="AEF05274.1"/>
    </source>
</evidence>
<name>F5Z641_ALTNA</name>
<dbReference type="InterPro" id="IPR015915">
    <property type="entry name" value="Kelch-typ_b-propeller"/>
</dbReference>
<organism evidence="6 7">
    <name type="scientific">Alteromonas naphthalenivorans</name>
    <dbReference type="NCBI Taxonomy" id="715451"/>
    <lineage>
        <taxon>Bacteria</taxon>
        <taxon>Pseudomonadati</taxon>
        <taxon>Pseudomonadota</taxon>
        <taxon>Gammaproteobacteria</taxon>
        <taxon>Alteromonadales</taxon>
        <taxon>Alteromonadaceae</taxon>
        <taxon>Alteromonas/Salinimonas group</taxon>
        <taxon>Alteromonas</taxon>
    </lineage>
</organism>
<keyword evidence="2" id="KW-0964">Secreted</keyword>
<dbReference type="InterPro" id="IPR028994">
    <property type="entry name" value="Integrin_alpha_N"/>
</dbReference>
<dbReference type="Pfam" id="PF18884">
    <property type="entry name" value="TSP3_bac"/>
    <property type="match status" value="3"/>
</dbReference>
<dbReference type="SUPFAM" id="SSF117281">
    <property type="entry name" value="Kelch motif"/>
    <property type="match status" value="1"/>
</dbReference>
<comment type="subcellular location">
    <subcellularLocation>
        <location evidence="1">Secreted</location>
    </subcellularLocation>
</comment>
<dbReference type="Gene3D" id="4.10.1080.10">
    <property type="entry name" value="TSP type-3 repeat"/>
    <property type="match status" value="1"/>
</dbReference>
<feature type="signal peptide" evidence="5">
    <location>
        <begin position="1"/>
        <end position="29"/>
    </location>
</feature>
<keyword evidence="3 5" id="KW-0732">Signal</keyword>
<evidence type="ECO:0000256" key="4">
    <source>
        <dbReference type="ARBA" id="ARBA00022837"/>
    </source>
</evidence>
<evidence type="ECO:0000256" key="5">
    <source>
        <dbReference type="SAM" id="SignalP"/>
    </source>
</evidence>
<dbReference type="EMBL" id="CP002339">
    <property type="protein sequence ID" value="AEF05274.1"/>
    <property type="molecule type" value="Genomic_DNA"/>
</dbReference>
<evidence type="ECO:0000256" key="3">
    <source>
        <dbReference type="ARBA" id="ARBA00022729"/>
    </source>
</evidence>
<keyword evidence="7" id="KW-1185">Reference proteome</keyword>
<accession>F5Z641</accession>
<dbReference type="PANTHER" id="PTHR37467:SF1">
    <property type="entry name" value="EXPORTED CALCIUM-BINDING GLYCOPROTEIN"/>
    <property type="match status" value="1"/>
</dbReference>
<keyword evidence="4" id="KW-0106">Calcium</keyword>
<evidence type="ECO:0000256" key="2">
    <source>
        <dbReference type="ARBA" id="ARBA00022525"/>
    </source>
</evidence>
<evidence type="ECO:0000313" key="7">
    <source>
        <dbReference type="Proteomes" id="UP000000683"/>
    </source>
</evidence>
<dbReference type="InterPro" id="IPR059100">
    <property type="entry name" value="TSP3_bac"/>
</dbReference>
<gene>
    <name evidence="6" type="ordered locus">ambt_18905</name>
</gene>
<dbReference type="InterPro" id="IPR053180">
    <property type="entry name" value="Ca-binding_acidic-repeat"/>
</dbReference>
<dbReference type="SUPFAM" id="SSF69318">
    <property type="entry name" value="Integrin alpha N-terminal domain"/>
    <property type="match status" value="1"/>
</dbReference>
<dbReference type="InterPro" id="IPR028974">
    <property type="entry name" value="TSP_type-3_rpt"/>
</dbReference>
<dbReference type="AlphaFoldDB" id="F5Z641"/>
<proteinExistence type="predicted"/>
<sequence length="1248" mass="139564">MVTHFRLSAGSVACSICMVLTATLSSAEAFDNSPTTSQHTSSTQIYSSGEWEFVSSNAGVKRYGGAYVGQTVRPFVINEKAYFLLGNATTRGAHATNTALSIDLLTGDINESAALGMNYLLGNATATYQRKIFSIGGVNNAINYTLNNVVEYDPAGDRWRQHSAAPLARSGSIAEQYNGRIYVFGGWGFDTYNRANIKLGADGFFFTELSENPTWRKDVQVYDINTDTWSVTINAPTETEFIDSEIIGNKVYLTAKPSNDDPEHLLSVFDIAESEWHSIELPETLYHQKMTKVGKLLIIYGKTSDSLTINSQWYSYIYDTDELQWSLGKSLPNSDEISTFDIVGSGSSLYYIEFSEDEGDDKSKDVYKLELDVTPTEPLPYEPWLPKEIASETLSNNDKISINRKGNVVNLVLNNSDDYHLIHGSFDGVAQRAALRRATASIYEQLEDSYKFIYFIFNEPTKSQDSNAYGYHVPVQNSISGIGQGIFDFSNSYGSEGKLESIVVLPTLYDLTYGPSLHELAHRWGNYLSYPLESLRHSDWLGYTEQQQYHFGYQSAGGQLGGWNDFDFNLDSGNLYLLSDAPEGTAGFSGLGPGNNSAKYSPLELYLMGLSPPSQVPDIIEPATQPIETESYPIYQIDSFDTISIQQIIDANGTRIPSYDATEPTFDTLFVVVSQEYLTDDEWHSYEHQVSNFARDGNDDYQRLFNFWEATDEKAKLVIPDAKFTFTQYKSDSDDDGLFDYQEEEYGTSINNADSDSDGISDFEEVQVGLDPLDSADADADFDGDGLSNKEEIELGTNIYSEDTDGDGINDANEISLGLDPLNDTDASRAPDIFIQFSDINNDKTKDWLKYRIEDAVAAFSLIDAKQFNIISEFSVSHPFQLASLKVLGDRNADGIEDLGIFGFNQGVERYQLYILDGKTGASLGVWNWSNTLDDVVFKLLPDLTNNGIEEYAIEGTHKINGARQLFIKNGVTKQTHQTFKWVDNWVNTRLVVMSDITSDSVPEIALYGEHKRLNKGQLFVFSGANASEKLTVYNWNKLWSNLRLHKMDDIDSDGTTDWGQFGQRIDDGRYQWVVKKGHDKQGVIRTFSWPADLINVNSIYLSDRTQDGIGEVAIYGKNSVGNTLLRINDGRLPNQRIANFSWPALWHDEHIQEVGDLNNDGLNEVILLGIHERTDTYQLVIKDGATTAEYGRIWLEGDRANIKIHSYDASNDSHDDIIVNSISKASLERIITTYSGKDLSLLSTHTY</sequence>
<dbReference type="eggNOG" id="COG3055">
    <property type="taxonomic scope" value="Bacteria"/>
</dbReference>
<feature type="chain" id="PRO_5003336623" evidence="5">
    <location>
        <begin position="30"/>
        <end position="1248"/>
    </location>
</feature>
<reference evidence="6 7" key="1">
    <citation type="journal article" date="2011" name="J. Bacteriol.">
        <title>Complete genome sequence of the polycyclic aromatic hydrocarbon-degrading bacterium Alteromonas sp. strain SN2.</title>
        <authorList>
            <person name="Jin H.M."/>
            <person name="Jeong H."/>
            <person name="Moon E.J."/>
            <person name="Math R.K."/>
            <person name="Lee K."/>
            <person name="Kim H.J."/>
            <person name="Jeon C.O."/>
            <person name="Oh T.K."/>
            <person name="Kim J.F."/>
        </authorList>
    </citation>
    <scope>NUCLEOTIDE SEQUENCE [LARGE SCALE GENOMIC DNA]</scope>
    <source>
        <strain evidence="7">JCM 17741 / KACC 18427 / KCTC 11700BP / SN2</strain>
    </source>
</reference>
<dbReference type="GO" id="GO:0005509">
    <property type="term" value="F:calcium ion binding"/>
    <property type="evidence" value="ECO:0007669"/>
    <property type="project" value="InterPro"/>
</dbReference>